<dbReference type="SUPFAM" id="SSF53756">
    <property type="entry name" value="UDP-Glycosyltransferase/glycogen phosphorylase"/>
    <property type="match status" value="1"/>
</dbReference>
<sequence length="557" mass="66372">MIKIINIHDQHNLEKYIIAECREENHIILIDRYTQVREEVLNNLELDNQSYMVDYTNSGYYTNDSRYMGKAFITVADWFNNITLQPNIIFKKDELLWLISNYKWETIFDITLNAIFHLDEIKIDPHVIFDYVHQSKPSANCLAAFKHESLSYEEKFYLNKFALLNGITPLFKAKETRLPSITRTIDKVMLKSQFQLPKIAYQKLNHTALQKQMKAINIYDKDQTKIKPHIVFLGFDYGYRGNSKYLFEYLVKQHPKYTVYFITDQEKGDHFVSPSHSDTKQIIEEANVVILESYLPDDFKPNGTIIQLWHGTPLKRLFLDSKEPKQNIDIYNYRARKYNKLIKQDYFITDVESINNVFKSAFPLEETEIVACGYPRNEYLLEQHSNSNEINKIKQQLNLNTEKETILYTPTWRDNQEEEFLLEFTDEMKAKYNIIYKYHEEDHANKQHNYIDTRQFETQQLLLVSDIVISDYSSIVFDALTIDKKVYLYTPDFNNYDYNRGLYKEVYETINDNQYFEQSLLFNAIMNDDYHTISDQFINKNNQSYETITQLIEQAMD</sequence>
<protein>
    <recommendedName>
        <fullName evidence="9">Teichoic acid biosynthesis protein F</fullName>
    </recommendedName>
</protein>
<evidence type="ECO:0000256" key="2">
    <source>
        <dbReference type="ARBA" id="ARBA00010488"/>
    </source>
</evidence>
<dbReference type="GO" id="GO:0019350">
    <property type="term" value="P:teichoic acid biosynthetic process"/>
    <property type="evidence" value="ECO:0007669"/>
    <property type="project" value="UniProtKB-KW"/>
</dbReference>
<comment type="similarity">
    <text evidence="2">Belongs to the CDP-glycerol glycerophosphotransferase family.</text>
</comment>
<evidence type="ECO:0000256" key="4">
    <source>
        <dbReference type="ARBA" id="ARBA00022679"/>
    </source>
</evidence>
<comment type="subcellular location">
    <subcellularLocation>
        <location evidence="1">Cell membrane</location>
        <topology evidence="1">Peripheral membrane protein</topology>
    </subcellularLocation>
</comment>
<dbReference type="EMBL" id="CP022046">
    <property type="protein sequence ID" value="ASE34590.1"/>
    <property type="molecule type" value="Genomic_DNA"/>
</dbReference>
<dbReference type="AlphaFoldDB" id="A0AAI8DIZ2"/>
<keyword evidence="5" id="KW-0777">Teichoic acid biosynthesis</keyword>
<gene>
    <name evidence="7" type="ORF">CEP64_08330</name>
</gene>
<evidence type="ECO:0000256" key="6">
    <source>
        <dbReference type="ARBA" id="ARBA00023136"/>
    </source>
</evidence>
<name>A0AAI8DIZ2_MAMSC</name>
<dbReference type="InterPro" id="IPR043149">
    <property type="entry name" value="TagF_N"/>
</dbReference>
<dbReference type="KEGG" id="sscu:CEP64_08330"/>
<dbReference type="Gene3D" id="3.40.50.11820">
    <property type="match status" value="1"/>
</dbReference>
<reference evidence="8" key="1">
    <citation type="submission" date="2017-06" db="EMBL/GenBank/DDBJ databases">
        <title>FDA dAtabase for Regulatory Grade micrObial Sequences (FDA-ARGOS): Supporting development and validation of Infectious Disease Dx tests.</title>
        <authorList>
            <person name="Goldberg B."/>
            <person name="Campos J."/>
            <person name="Tallon L."/>
            <person name="Sadzewicz L."/>
            <person name="Sengamalay N."/>
            <person name="Ott S."/>
            <person name="Godinez A."/>
            <person name="Nagaraj S."/>
            <person name="Vavikolanu K."/>
            <person name="Nadendla S."/>
            <person name="George J."/>
            <person name="Geyer C."/>
            <person name="Sichtig H."/>
        </authorList>
    </citation>
    <scope>NUCLEOTIDE SEQUENCE [LARGE SCALE GENOMIC DNA]</scope>
    <source>
        <strain evidence="8">FDAARGOS_285</strain>
    </source>
</reference>
<dbReference type="InterPro" id="IPR051612">
    <property type="entry name" value="Teichoic_Acid_Biosynth"/>
</dbReference>
<dbReference type="Proteomes" id="UP000197058">
    <property type="component" value="Chromosome"/>
</dbReference>
<evidence type="ECO:0008006" key="9">
    <source>
        <dbReference type="Google" id="ProtNLM"/>
    </source>
</evidence>
<organism evidence="7 8">
    <name type="scientific">Mammaliicoccus sciuri</name>
    <name type="common">Staphylococcus sciuri</name>
    <dbReference type="NCBI Taxonomy" id="1296"/>
    <lineage>
        <taxon>Bacteria</taxon>
        <taxon>Bacillati</taxon>
        <taxon>Bacillota</taxon>
        <taxon>Bacilli</taxon>
        <taxon>Bacillales</taxon>
        <taxon>Staphylococcaceae</taxon>
        <taxon>Mammaliicoccus</taxon>
    </lineage>
</organism>
<evidence type="ECO:0000256" key="5">
    <source>
        <dbReference type="ARBA" id="ARBA00022944"/>
    </source>
</evidence>
<keyword evidence="6" id="KW-0472">Membrane</keyword>
<evidence type="ECO:0000256" key="3">
    <source>
        <dbReference type="ARBA" id="ARBA00022475"/>
    </source>
</evidence>
<dbReference type="RefSeq" id="WP_084754873.1">
    <property type="nucleotide sequence ID" value="NZ_CP022046.2"/>
</dbReference>
<dbReference type="Pfam" id="PF04464">
    <property type="entry name" value="Glyphos_transf"/>
    <property type="match status" value="1"/>
</dbReference>
<evidence type="ECO:0000256" key="1">
    <source>
        <dbReference type="ARBA" id="ARBA00004202"/>
    </source>
</evidence>
<accession>A0AAI8DIZ2</accession>
<dbReference type="InterPro" id="IPR043148">
    <property type="entry name" value="TagF_C"/>
</dbReference>
<dbReference type="PANTHER" id="PTHR37316">
    <property type="entry name" value="TEICHOIC ACID GLYCEROL-PHOSPHATE PRIMASE"/>
    <property type="match status" value="1"/>
</dbReference>
<dbReference type="Gene3D" id="3.40.50.12580">
    <property type="match status" value="1"/>
</dbReference>
<dbReference type="GO" id="GO:0047355">
    <property type="term" value="F:CDP-glycerol glycerophosphotransferase activity"/>
    <property type="evidence" value="ECO:0007669"/>
    <property type="project" value="InterPro"/>
</dbReference>
<evidence type="ECO:0000313" key="8">
    <source>
        <dbReference type="Proteomes" id="UP000197058"/>
    </source>
</evidence>
<dbReference type="InterPro" id="IPR007554">
    <property type="entry name" value="Glycerophosphate_synth"/>
</dbReference>
<keyword evidence="4" id="KW-0808">Transferase</keyword>
<evidence type="ECO:0000313" key="7">
    <source>
        <dbReference type="EMBL" id="ASE34590.1"/>
    </source>
</evidence>
<dbReference type="PANTHER" id="PTHR37316:SF3">
    <property type="entry name" value="TEICHOIC ACID GLYCEROL-PHOSPHATE TRANSFERASE"/>
    <property type="match status" value="1"/>
</dbReference>
<proteinExistence type="inferred from homology"/>
<keyword evidence="3" id="KW-1003">Cell membrane</keyword>
<dbReference type="GO" id="GO:0005886">
    <property type="term" value="C:plasma membrane"/>
    <property type="evidence" value="ECO:0007669"/>
    <property type="project" value="UniProtKB-SubCell"/>
</dbReference>